<evidence type="ECO:0000256" key="3">
    <source>
        <dbReference type="ARBA" id="ARBA00022473"/>
    </source>
</evidence>
<dbReference type="AlphaFoldDB" id="A0A2P1DV62"/>
<evidence type="ECO:0000256" key="10">
    <source>
        <dbReference type="SAM" id="SignalP"/>
    </source>
</evidence>
<protein>
    <submittedName>
        <fullName evidence="13">Secreted frizzled related protein</fullName>
    </submittedName>
</protein>
<dbReference type="PROSITE" id="PS50189">
    <property type="entry name" value="NTR"/>
    <property type="match status" value="1"/>
</dbReference>
<feature type="disulfide bond" evidence="9">
    <location>
        <begin position="86"/>
        <end position="124"/>
    </location>
</feature>
<feature type="disulfide bond" evidence="9">
    <location>
        <begin position="117"/>
        <end position="141"/>
    </location>
</feature>
<reference evidence="13" key="1">
    <citation type="journal article" date="2018" name="Nature">
        <title>Convergent evolution of bilaterian nerve cords.</title>
        <authorList>
            <person name="Martin-Duran J.M."/>
            <person name="Pang K."/>
            <person name="Borve A."/>
            <person name="Le H.S."/>
            <person name="Furu A."/>
            <person name="Cannon J.T."/>
            <person name="Jondelius U."/>
            <person name="Hejnol A."/>
        </authorList>
    </citation>
    <scope>NUCLEOTIDE SEQUENCE</scope>
</reference>
<evidence type="ECO:0000259" key="12">
    <source>
        <dbReference type="PROSITE" id="PS50189"/>
    </source>
</evidence>
<keyword evidence="7" id="KW-0221">Differentiation</keyword>
<accession>A0A2P1DV62</accession>
<proteinExistence type="evidence at transcript level"/>
<evidence type="ECO:0000259" key="11">
    <source>
        <dbReference type="PROSITE" id="PS50038"/>
    </source>
</evidence>
<keyword evidence="8 9" id="KW-1015">Disulfide bond</keyword>
<keyword evidence="4" id="KW-0964">Secreted</keyword>
<evidence type="ECO:0000256" key="4">
    <source>
        <dbReference type="ARBA" id="ARBA00022525"/>
    </source>
</evidence>
<dbReference type="PROSITE" id="PS50038">
    <property type="entry name" value="FZ"/>
    <property type="match status" value="1"/>
</dbReference>
<dbReference type="PANTHER" id="PTHR11309:SF148">
    <property type="entry name" value="SECRETED FRIZZLED-RELATED PROTEIN 1"/>
    <property type="match status" value="1"/>
</dbReference>
<dbReference type="InterPro" id="IPR020067">
    <property type="entry name" value="Frizzled_dom"/>
</dbReference>
<dbReference type="GO" id="GO:0035567">
    <property type="term" value="P:non-canonical Wnt signaling pathway"/>
    <property type="evidence" value="ECO:0007669"/>
    <property type="project" value="TreeGrafter"/>
</dbReference>
<dbReference type="Pfam" id="PF01759">
    <property type="entry name" value="NTR"/>
    <property type="match status" value="1"/>
</dbReference>
<dbReference type="Gene3D" id="1.10.2000.10">
    <property type="entry name" value="Frizzled cysteine-rich domain"/>
    <property type="match status" value="1"/>
</dbReference>
<dbReference type="GO" id="GO:0060070">
    <property type="term" value="P:canonical Wnt signaling pathway"/>
    <property type="evidence" value="ECO:0007669"/>
    <property type="project" value="TreeGrafter"/>
</dbReference>
<evidence type="ECO:0000256" key="5">
    <source>
        <dbReference type="ARBA" id="ARBA00022687"/>
    </source>
</evidence>
<dbReference type="PANTHER" id="PTHR11309">
    <property type="entry name" value="FRIZZLED"/>
    <property type="match status" value="1"/>
</dbReference>
<feature type="signal peptide" evidence="10">
    <location>
        <begin position="1"/>
        <end position="25"/>
    </location>
</feature>
<comment type="caution">
    <text evidence="9">Lacks conserved residue(s) required for the propagation of feature annotation.</text>
</comment>
<evidence type="ECO:0000256" key="9">
    <source>
        <dbReference type="PROSITE-ProRule" id="PRU00090"/>
    </source>
</evidence>
<evidence type="ECO:0000256" key="8">
    <source>
        <dbReference type="ARBA" id="ARBA00023157"/>
    </source>
</evidence>
<dbReference type="InterPro" id="IPR018933">
    <property type="entry name" value="Netrin_module_non-TIMP"/>
</dbReference>
<name>A0A2P1DV62_XENBC</name>
<dbReference type="InterPro" id="IPR036790">
    <property type="entry name" value="Frizzled_dom_sf"/>
</dbReference>
<feature type="domain" description="FZ" evidence="11">
    <location>
        <begin position="38"/>
        <end position="153"/>
    </location>
</feature>
<dbReference type="SUPFAM" id="SSF63501">
    <property type="entry name" value="Frizzled cysteine-rich domain"/>
    <property type="match status" value="1"/>
</dbReference>
<evidence type="ECO:0000256" key="6">
    <source>
        <dbReference type="ARBA" id="ARBA00022729"/>
    </source>
</evidence>
<evidence type="ECO:0000256" key="7">
    <source>
        <dbReference type="ARBA" id="ARBA00022782"/>
    </source>
</evidence>
<organism evidence="13">
    <name type="scientific">Xenoturbella bocki</name>
    <name type="common">Marine worm</name>
    <dbReference type="NCBI Taxonomy" id="242395"/>
    <lineage>
        <taxon>Eukaryota</taxon>
        <taxon>Metazoa</taxon>
        <taxon>Xenacoelomorpha</taxon>
        <taxon>Xenoturbellida</taxon>
        <taxon>Xenoturbellidae</taxon>
        <taxon>Xenoturbella</taxon>
    </lineage>
</organism>
<feature type="disulfide bond" evidence="9">
    <location>
        <begin position="49"/>
        <end position="95"/>
    </location>
</feature>
<dbReference type="SMART" id="SM00063">
    <property type="entry name" value="FRI"/>
    <property type="match status" value="1"/>
</dbReference>
<keyword evidence="5" id="KW-0879">Wnt signaling pathway</keyword>
<dbReference type="InterPro" id="IPR008993">
    <property type="entry name" value="TIMP-like_OB-fold"/>
</dbReference>
<feature type="domain" description="NTR" evidence="12">
    <location>
        <begin position="182"/>
        <end position="308"/>
    </location>
</feature>
<dbReference type="GO" id="GO:0017147">
    <property type="term" value="F:Wnt-protein binding"/>
    <property type="evidence" value="ECO:0007669"/>
    <property type="project" value="TreeGrafter"/>
</dbReference>
<sequence length="309" mass="34967">MVSCSSSLLASVTCLLLVLSEGTAAQIPEDDRRIITPRCVPIPSDLHLCQGVDWTMMRMPNHLDHDTLGEVKRQSGIWTRLVDRNCHADTKIFLCSLFAPVCLPDHDEPIYPCRSVCENVRGACAFLMASYGFPWPDMLACDGLPENEMCLQTASSESVNATAMTSEVPSTEVDIVEEEMRCRVCEQAGYHGEEILTHHYCASEFAIRVKVKEVESYRDLKIVASTRKITFYKRGPLRKRQIVEEDSLDLWIKDGARCACDIRPKTRYIFFGIKLDETLFVTAFVEYDRSIQGLKRAVRTIRSDDIVCP</sequence>
<dbReference type="Gene3D" id="2.40.50.120">
    <property type="match status" value="1"/>
</dbReference>
<evidence type="ECO:0000256" key="2">
    <source>
        <dbReference type="ARBA" id="ARBA00010054"/>
    </source>
</evidence>
<dbReference type="InterPro" id="IPR001134">
    <property type="entry name" value="Netrin_domain"/>
</dbReference>
<feature type="chain" id="PRO_5015121946" evidence="10">
    <location>
        <begin position="26"/>
        <end position="309"/>
    </location>
</feature>
<comment type="similarity">
    <text evidence="2">Belongs to the secreted frizzled-related protein (sFRP) family.</text>
</comment>
<dbReference type="FunFam" id="1.10.2000.10:FF:000001">
    <property type="entry name" value="secreted frizzled-related protein 2"/>
    <property type="match status" value="1"/>
</dbReference>
<dbReference type="Pfam" id="PF01392">
    <property type="entry name" value="Fz"/>
    <property type="match status" value="1"/>
</dbReference>
<keyword evidence="6 10" id="KW-0732">Signal</keyword>
<evidence type="ECO:0000256" key="1">
    <source>
        <dbReference type="ARBA" id="ARBA00004613"/>
    </source>
</evidence>
<dbReference type="GO" id="GO:0005615">
    <property type="term" value="C:extracellular space"/>
    <property type="evidence" value="ECO:0007669"/>
    <property type="project" value="TreeGrafter"/>
</dbReference>
<comment type="subcellular location">
    <subcellularLocation>
        <location evidence="1">Secreted</location>
    </subcellularLocation>
</comment>
<dbReference type="GO" id="GO:0030154">
    <property type="term" value="P:cell differentiation"/>
    <property type="evidence" value="ECO:0007669"/>
    <property type="project" value="UniProtKB-KW"/>
</dbReference>
<keyword evidence="3" id="KW-0217">Developmental protein</keyword>
<dbReference type="SUPFAM" id="SSF50242">
    <property type="entry name" value="TIMP-like"/>
    <property type="match status" value="1"/>
</dbReference>
<dbReference type="EMBL" id="KY709723">
    <property type="protein sequence ID" value="AVK72274.1"/>
    <property type="molecule type" value="mRNA"/>
</dbReference>
<evidence type="ECO:0000313" key="13">
    <source>
        <dbReference type="EMBL" id="AVK72274.1"/>
    </source>
</evidence>
<dbReference type="InterPro" id="IPR015526">
    <property type="entry name" value="Frizzled/SFRP"/>
</dbReference>